<dbReference type="Proteomes" id="UP000463939">
    <property type="component" value="Chromosome"/>
</dbReference>
<accession>A0A809RIL7</accession>
<name>A0A809RIL7_9PROT</name>
<feature type="transmembrane region" description="Helical" evidence="2">
    <location>
        <begin position="40"/>
        <end position="58"/>
    </location>
</feature>
<dbReference type="PANTHER" id="PTHR20992:SF9">
    <property type="entry name" value="AT15442P-RELATED"/>
    <property type="match status" value="1"/>
</dbReference>
<feature type="transmembrane region" description="Helical" evidence="2">
    <location>
        <begin position="96"/>
        <end position="114"/>
    </location>
</feature>
<keyword evidence="2" id="KW-1133">Transmembrane helix</keyword>
<feature type="transmembrane region" description="Helical" evidence="2">
    <location>
        <begin position="186"/>
        <end position="210"/>
    </location>
</feature>
<evidence type="ECO:0000313" key="3">
    <source>
        <dbReference type="EMBL" id="BBP01446.1"/>
    </source>
</evidence>
<feature type="transmembrane region" description="Helical" evidence="2">
    <location>
        <begin position="159"/>
        <end position="180"/>
    </location>
</feature>
<reference evidence="4" key="1">
    <citation type="submission" date="2019-11" db="EMBL/GenBank/DDBJ databases">
        <title>Isolation and characterization of a novel species in the genus Sulfuriferula.</title>
        <authorList>
            <person name="Mochizuki J."/>
            <person name="Kojima H."/>
            <person name="Fukui M."/>
        </authorList>
    </citation>
    <scope>NUCLEOTIDE SEQUENCE [LARGE SCALE GENOMIC DNA]</scope>
    <source>
        <strain evidence="4">SGTM</strain>
    </source>
</reference>
<dbReference type="KEGG" id="sniv:SFSGTM_21540"/>
<keyword evidence="1" id="KW-0175">Coiled coil</keyword>
<keyword evidence="4" id="KW-1185">Reference proteome</keyword>
<sequence length="465" mass="52167">MSREHLFLRELRSSFDLRGDMDDPADIEASIRQGIKTRGTNMWILMFAILVASIGLNVNSTAVIIGAMLISPLMGPIMGIGYGTGVHNFQLIRQSLRSLGIFIFLSLLTSTLYFLLTPLTEAQSELLARTAPNLWDVLIATFGGMAGIIGVTRREKSTVIPGVAIATALMPPLCTAGYGLATGQLIFFLGAFYLFTINAVYIALSALLFVKLMRLPQHSFLSIESQKRAKLIIATAIIITIVPSVYLAFQLVRHEVFKTEVNHYLESVTRTEKNLFILEKKIDPVSQEINLTIAGKALDKNTMERLNAQLKEYQLNSAKLIVHTFEQNNDVNLSMVKTEIQQDLYRNSVHLLEAKNAKIQQLEATIQSEINKQQKQTEQMGEYDQVRAELQAQYPELKTVMITHGRSQAATAQDNTTQPIMPADDTLIVYLEARRPVSKTTQTRIRNWLKTRFKLENVYVVSKTT</sequence>
<feature type="coiled-coil region" evidence="1">
    <location>
        <begin position="352"/>
        <end position="379"/>
    </location>
</feature>
<evidence type="ECO:0000256" key="2">
    <source>
        <dbReference type="SAM" id="Phobius"/>
    </source>
</evidence>
<dbReference type="Pfam" id="PF04087">
    <property type="entry name" value="DUF389"/>
    <property type="match status" value="1"/>
</dbReference>
<feature type="transmembrane region" description="Helical" evidence="2">
    <location>
        <begin position="134"/>
        <end position="152"/>
    </location>
</feature>
<dbReference type="RefSeq" id="WP_162085223.1">
    <property type="nucleotide sequence ID" value="NZ_AP021881.1"/>
</dbReference>
<feature type="transmembrane region" description="Helical" evidence="2">
    <location>
        <begin position="231"/>
        <end position="249"/>
    </location>
</feature>
<keyword evidence="2" id="KW-0812">Transmembrane</keyword>
<dbReference type="AlphaFoldDB" id="A0A809RIL7"/>
<gene>
    <name evidence="3" type="ORF">SFSGTM_21540</name>
</gene>
<dbReference type="PANTHER" id="PTHR20992">
    <property type="entry name" value="AT15442P-RELATED"/>
    <property type="match status" value="1"/>
</dbReference>
<evidence type="ECO:0000313" key="4">
    <source>
        <dbReference type="Proteomes" id="UP000463939"/>
    </source>
</evidence>
<feature type="transmembrane region" description="Helical" evidence="2">
    <location>
        <begin position="64"/>
        <end position="84"/>
    </location>
</feature>
<dbReference type="InterPro" id="IPR005240">
    <property type="entry name" value="DUF389"/>
</dbReference>
<proteinExistence type="predicted"/>
<protein>
    <submittedName>
        <fullName evidence="3">Membrane protein</fullName>
    </submittedName>
</protein>
<evidence type="ECO:0000256" key="1">
    <source>
        <dbReference type="SAM" id="Coils"/>
    </source>
</evidence>
<dbReference type="EMBL" id="AP021881">
    <property type="protein sequence ID" value="BBP01446.1"/>
    <property type="molecule type" value="Genomic_DNA"/>
</dbReference>
<organism evidence="3 4">
    <name type="scientific">Sulfuriferula nivalis</name>
    <dbReference type="NCBI Taxonomy" id="2675298"/>
    <lineage>
        <taxon>Bacteria</taxon>
        <taxon>Pseudomonadati</taxon>
        <taxon>Pseudomonadota</taxon>
        <taxon>Betaproteobacteria</taxon>
        <taxon>Nitrosomonadales</taxon>
        <taxon>Sulfuricellaceae</taxon>
        <taxon>Sulfuriferula</taxon>
    </lineage>
</organism>
<feature type="coiled-coil region" evidence="1">
    <location>
        <begin position="296"/>
        <end position="323"/>
    </location>
</feature>
<keyword evidence="2" id="KW-0472">Membrane</keyword>